<dbReference type="Proteomes" id="UP000526734">
    <property type="component" value="Unassembled WGS sequence"/>
</dbReference>
<dbReference type="InterPro" id="IPR023401">
    <property type="entry name" value="ODC_N"/>
</dbReference>
<organism evidence="1 2">
    <name type="scientific">Amycolatopsis dendrobii</name>
    <dbReference type="NCBI Taxonomy" id="2760662"/>
    <lineage>
        <taxon>Bacteria</taxon>
        <taxon>Bacillati</taxon>
        <taxon>Actinomycetota</taxon>
        <taxon>Actinomycetes</taxon>
        <taxon>Pseudonocardiales</taxon>
        <taxon>Pseudonocardiaceae</taxon>
        <taxon>Amycolatopsis</taxon>
    </lineage>
</organism>
<name>A0A7W3W3L5_9PSEU</name>
<dbReference type="SUPFAM" id="SSF51735">
    <property type="entry name" value="NAD(P)-binding Rossmann-fold domains"/>
    <property type="match status" value="1"/>
</dbReference>
<dbReference type="PANTHER" id="PTHR13812:SF19">
    <property type="entry name" value="KETIMINE REDUCTASE MU-CRYSTALLIN"/>
    <property type="match status" value="1"/>
</dbReference>
<dbReference type="EMBL" id="JACGZW010000012">
    <property type="protein sequence ID" value="MBB1158125.1"/>
    <property type="molecule type" value="Genomic_DNA"/>
</dbReference>
<keyword evidence="2" id="KW-1185">Reference proteome</keyword>
<dbReference type="InterPro" id="IPR003462">
    <property type="entry name" value="ODC_Mu_crystall"/>
</dbReference>
<dbReference type="Pfam" id="PF02423">
    <property type="entry name" value="OCD_Mu_crystall"/>
    <property type="match status" value="1"/>
</dbReference>
<evidence type="ECO:0008006" key="3">
    <source>
        <dbReference type="Google" id="ProtNLM"/>
    </source>
</evidence>
<evidence type="ECO:0000313" key="1">
    <source>
        <dbReference type="EMBL" id="MBB1158125.1"/>
    </source>
</evidence>
<protein>
    <recommendedName>
        <fullName evidence="3">Ornithine cyclodeaminase</fullName>
    </recommendedName>
</protein>
<dbReference type="Gene3D" id="3.40.50.720">
    <property type="entry name" value="NAD(P)-binding Rossmann-like Domain"/>
    <property type="match status" value="1"/>
</dbReference>
<dbReference type="PANTHER" id="PTHR13812">
    <property type="entry name" value="KETIMINE REDUCTASE MU-CRYSTALLIN"/>
    <property type="match status" value="1"/>
</dbReference>
<accession>A0A7W3W3L5</accession>
<gene>
    <name evidence="1" type="ORF">H4281_33685</name>
</gene>
<sequence>MIAMGSHTPDARELDGRTLHGARNVVEDARTATREAADISDAFSASDISDLAPLHEIVTGQRPVQSGRRRVFRSGGMAWEDLVMAKTVLQNWRFVQE</sequence>
<comment type="caution">
    <text evidence="1">The sequence shown here is derived from an EMBL/GenBank/DDBJ whole genome shotgun (WGS) entry which is preliminary data.</text>
</comment>
<dbReference type="AlphaFoldDB" id="A0A7W3W3L5"/>
<dbReference type="GO" id="GO:0005737">
    <property type="term" value="C:cytoplasm"/>
    <property type="evidence" value="ECO:0007669"/>
    <property type="project" value="TreeGrafter"/>
</dbReference>
<dbReference type="Gene3D" id="3.30.1780.10">
    <property type="entry name" value="ornithine cyclodeaminase, domain 1"/>
    <property type="match status" value="1"/>
</dbReference>
<proteinExistence type="predicted"/>
<dbReference type="InterPro" id="IPR036291">
    <property type="entry name" value="NAD(P)-bd_dom_sf"/>
</dbReference>
<reference evidence="1 2" key="1">
    <citation type="submission" date="2020-08" db="EMBL/GenBank/DDBJ databases">
        <title>Amycolatopsis sp. nov. DR6-1 isolated from Dendrobium heterocarpum.</title>
        <authorList>
            <person name="Tedsree N."/>
            <person name="Kuncharoen N."/>
            <person name="Likhitwitayawuid K."/>
            <person name="Tanasupawat S."/>
        </authorList>
    </citation>
    <scope>NUCLEOTIDE SEQUENCE [LARGE SCALE GENOMIC DNA]</scope>
    <source>
        <strain evidence="1 2">DR6-1</strain>
    </source>
</reference>
<evidence type="ECO:0000313" key="2">
    <source>
        <dbReference type="Proteomes" id="UP000526734"/>
    </source>
</evidence>